<dbReference type="PATRIC" id="fig|1393034.3.peg.859"/>
<feature type="compositionally biased region" description="Basic and acidic residues" evidence="12">
    <location>
        <begin position="502"/>
        <end position="516"/>
    </location>
</feature>
<feature type="region of interest" description="Disordered" evidence="12">
    <location>
        <begin position="454"/>
        <end position="516"/>
    </location>
</feature>
<keyword evidence="6 11" id="KW-0697">Rotamase</keyword>
<dbReference type="OrthoDB" id="9767721at2"/>
<keyword evidence="7 11" id="KW-0143">Chaperone</keyword>
<evidence type="ECO:0000313" key="15">
    <source>
        <dbReference type="EMBL" id="KXB34344.1"/>
    </source>
</evidence>
<dbReference type="NCBIfam" id="TIGR00115">
    <property type="entry name" value="tig"/>
    <property type="match status" value="1"/>
</dbReference>
<gene>
    <name evidence="11" type="primary">tig</name>
    <name evidence="15" type="ORF">HMPREF3192_00890</name>
</gene>
<evidence type="ECO:0000256" key="8">
    <source>
        <dbReference type="ARBA" id="ARBA00023235"/>
    </source>
</evidence>
<evidence type="ECO:0000256" key="5">
    <source>
        <dbReference type="ARBA" id="ARBA00022618"/>
    </source>
</evidence>
<dbReference type="InterPro" id="IPR037041">
    <property type="entry name" value="Trigger_fac_C_sf"/>
</dbReference>
<dbReference type="Proteomes" id="UP000070675">
    <property type="component" value="Unassembled WGS sequence"/>
</dbReference>
<dbReference type="GO" id="GO:0051301">
    <property type="term" value="P:cell division"/>
    <property type="evidence" value="ECO:0007669"/>
    <property type="project" value="UniProtKB-KW"/>
</dbReference>
<dbReference type="GO" id="GO:0015031">
    <property type="term" value="P:protein transport"/>
    <property type="evidence" value="ECO:0007669"/>
    <property type="project" value="UniProtKB-UniRule"/>
</dbReference>
<dbReference type="Pfam" id="PF05697">
    <property type="entry name" value="Trigger_N"/>
    <property type="match status" value="1"/>
</dbReference>
<evidence type="ECO:0000256" key="10">
    <source>
        <dbReference type="ARBA" id="ARBA00029986"/>
    </source>
</evidence>
<dbReference type="HAMAP" id="MF_00303">
    <property type="entry name" value="Trigger_factor_Tig"/>
    <property type="match status" value="1"/>
</dbReference>
<sequence>MKITVTAGKPQDNKVVATLVVAAADVNKVIAAAYKDIANRYNFQGFRKGKTPRPVIDGIVGKEGVLSQATNELLKQAEPLMLEELNITPVGEPNYGDEPVIVVEGSDYTIEVTIPVRPEVELDSYDAPSINMPPQEVTDAEIYEQIDLLLSYRTSYEDIDEDRGAQADDIINIDIENVENAERFAGTNRMLALNDKGLPEGFNEGLIGMKKGETKEITWSETHDAAEKTDAADDSDAEKTDKTSAHDHKFAVKVTLNAIKKSVVPELTDELAEKGFGFKTVAELRDALKSEIASDKEHRLPTLKENRVLEAMTEHLKLDEVPADYANQVFNEITQNFLAQLQAQGATLDSWLQAQGISPQAFIADLHEQADQNARQSLTLEAIAAKQGFEATEQDIRDEFAKAQSGDPDELIEDWRKSGQLPAVRSAIKRHKALDWLVENAKVTEVDEVAERRAARNDANADEADTKTTKADVKADKADKAESKKKAAKKPATKKKAATSDVKSEDTKVKKDEKDD</sequence>
<accession>A0A133XTS5</accession>
<comment type="domain">
    <text evidence="11">Consists of 3 domains; the N-terminus binds the ribosome, the middle domain has PPIase activity, while the C-terminus has intrinsic chaperone activity on its own.</text>
</comment>
<dbReference type="InterPro" id="IPR027304">
    <property type="entry name" value="Trigger_fact/SurA_dom_sf"/>
</dbReference>
<feature type="region of interest" description="Disordered" evidence="12">
    <location>
        <begin position="221"/>
        <end position="244"/>
    </location>
</feature>
<evidence type="ECO:0000256" key="12">
    <source>
        <dbReference type="SAM" id="MobiDB-lite"/>
    </source>
</evidence>
<evidence type="ECO:0000256" key="2">
    <source>
        <dbReference type="ARBA" id="ARBA00005464"/>
    </source>
</evidence>
<evidence type="ECO:0000256" key="3">
    <source>
        <dbReference type="ARBA" id="ARBA00013194"/>
    </source>
</evidence>
<feature type="domain" description="Trigger factor C-terminal" evidence="14">
    <location>
        <begin position="280"/>
        <end position="439"/>
    </location>
</feature>
<dbReference type="AlphaFoldDB" id="A0A133XTS5"/>
<dbReference type="Gene3D" id="3.30.70.1050">
    <property type="entry name" value="Trigger factor ribosome-binding domain"/>
    <property type="match status" value="1"/>
</dbReference>
<evidence type="ECO:0000256" key="11">
    <source>
        <dbReference type="HAMAP-Rule" id="MF_00303"/>
    </source>
</evidence>
<dbReference type="STRING" id="1393034.HMPREF3192_00890"/>
<keyword evidence="5 11" id="KW-0132">Cell division</keyword>
<dbReference type="GO" id="GO:0005737">
    <property type="term" value="C:cytoplasm"/>
    <property type="evidence" value="ECO:0007669"/>
    <property type="project" value="UniProtKB-SubCell"/>
</dbReference>
<comment type="similarity">
    <text evidence="2 11">Belongs to the FKBP-type PPIase family. Tig subfamily.</text>
</comment>
<dbReference type="GO" id="GO:0006457">
    <property type="term" value="P:protein folding"/>
    <property type="evidence" value="ECO:0007669"/>
    <property type="project" value="UniProtKB-UniRule"/>
</dbReference>
<dbReference type="InterPro" id="IPR046357">
    <property type="entry name" value="PPIase_dom_sf"/>
</dbReference>
<dbReference type="GO" id="GO:0003755">
    <property type="term" value="F:peptidyl-prolyl cis-trans isomerase activity"/>
    <property type="evidence" value="ECO:0007669"/>
    <property type="project" value="UniProtKB-UniRule"/>
</dbReference>
<dbReference type="InterPro" id="IPR008881">
    <property type="entry name" value="Trigger_fac_ribosome-bd_bac"/>
</dbReference>
<dbReference type="InterPro" id="IPR036611">
    <property type="entry name" value="Trigger_fac_ribosome-bd_sf"/>
</dbReference>
<organism evidence="15 16">
    <name type="scientific">Atopobium deltae</name>
    <dbReference type="NCBI Taxonomy" id="1393034"/>
    <lineage>
        <taxon>Bacteria</taxon>
        <taxon>Bacillati</taxon>
        <taxon>Actinomycetota</taxon>
        <taxon>Coriobacteriia</taxon>
        <taxon>Coriobacteriales</taxon>
        <taxon>Atopobiaceae</taxon>
        <taxon>Atopobium</taxon>
    </lineage>
</organism>
<evidence type="ECO:0000259" key="13">
    <source>
        <dbReference type="Pfam" id="PF05697"/>
    </source>
</evidence>
<feature type="compositionally biased region" description="Basic and acidic residues" evidence="12">
    <location>
        <begin position="464"/>
        <end position="485"/>
    </location>
</feature>
<dbReference type="SUPFAM" id="SSF54534">
    <property type="entry name" value="FKBP-like"/>
    <property type="match status" value="1"/>
</dbReference>
<keyword evidence="8 11" id="KW-0413">Isomerase</keyword>
<dbReference type="Pfam" id="PF05698">
    <property type="entry name" value="Trigger_C"/>
    <property type="match status" value="1"/>
</dbReference>
<keyword evidence="9 11" id="KW-0131">Cell cycle</keyword>
<dbReference type="EC" id="5.2.1.8" evidence="3 11"/>
<evidence type="ECO:0000313" key="16">
    <source>
        <dbReference type="Proteomes" id="UP000070675"/>
    </source>
</evidence>
<proteinExistence type="inferred from homology"/>
<dbReference type="Gene3D" id="3.10.50.40">
    <property type="match status" value="1"/>
</dbReference>
<evidence type="ECO:0000256" key="4">
    <source>
        <dbReference type="ARBA" id="ARBA00016902"/>
    </source>
</evidence>
<keyword evidence="16" id="KW-1185">Reference proteome</keyword>
<dbReference type="InterPro" id="IPR005215">
    <property type="entry name" value="Trig_fac"/>
</dbReference>
<comment type="function">
    <text evidence="11">Involved in protein export. Acts as a chaperone by maintaining the newly synthesized protein in an open conformation. Functions as a peptidyl-prolyl cis-trans isomerase.</text>
</comment>
<protein>
    <recommendedName>
        <fullName evidence="4 11">Trigger factor</fullName>
        <shortName evidence="11">TF</shortName>
        <ecNumber evidence="3 11">5.2.1.8</ecNumber>
    </recommendedName>
    <alternativeName>
        <fullName evidence="10 11">PPIase</fullName>
    </alternativeName>
</protein>
<dbReference type="RefSeq" id="WP_066305582.1">
    <property type="nucleotide sequence ID" value="NZ_KQ959496.1"/>
</dbReference>
<name>A0A133XTS5_9ACTN</name>
<evidence type="ECO:0000256" key="1">
    <source>
        <dbReference type="ARBA" id="ARBA00000971"/>
    </source>
</evidence>
<dbReference type="EMBL" id="LSCR01000016">
    <property type="protein sequence ID" value="KXB34344.1"/>
    <property type="molecule type" value="Genomic_DNA"/>
</dbReference>
<evidence type="ECO:0000259" key="14">
    <source>
        <dbReference type="Pfam" id="PF05698"/>
    </source>
</evidence>
<feature type="compositionally biased region" description="Basic residues" evidence="12">
    <location>
        <begin position="486"/>
        <end position="497"/>
    </location>
</feature>
<reference evidence="16" key="1">
    <citation type="submission" date="2016-01" db="EMBL/GenBank/DDBJ databases">
        <authorList>
            <person name="Mitreva M."/>
            <person name="Pepin K.H."/>
            <person name="Mihindukulasuriya K.A."/>
            <person name="Fulton R."/>
            <person name="Fronick C."/>
            <person name="O'Laughlin M."/>
            <person name="Miner T."/>
            <person name="Herter B."/>
            <person name="Rosa B.A."/>
            <person name="Cordes M."/>
            <person name="Tomlinson C."/>
            <person name="Wollam A."/>
            <person name="Palsikar V.B."/>
            <person name="Mardis E.R."/>
            <person name="Wilson R.K."/>
        </authorList>
    </citation>
    <scope>NUCLEOTIDE SEQUENCE [LARGE SCALE GENOMIC DNA]</scope>
    <source>
        <strain evidence="16">DNF00019</strain>
    </source>
</reference>
<dbReference type="Gene3D" id="1.10.3120.10">
    <property type="entry name" value="Trigger factor, C-terminal domain"/>
    <property type="match status" value="1"/>
</dbReference>
<dbReference type="SUPFAM" id="SSF102735">
    <property type="entry name" value="Trigger factor ribosome-binding domain"/>
    <property type="match status" value="1"/>
</dbReference>
<keyword evidence="11" id="KW-0963">Cytoplasm</keyword>
<comment type="subcellular location">
    <subcellularLocation>
        <location evidence="11">Cytoplasm</location>
    </subcellularLocation>
    <text evidence="11">About half TF is bound to the ribosome near the polypeptide exit tunnel while the other half is free in the cytoplasm.</text>
</comment>
<evidence type="ECO:0000256" key="7">
    <source>
        <dbReference type="ARBA" id="ARBA00023186"/>
    </source>
</evidence>
<comment type="caution">
    <text evidence="15">The sequence shown here is derived from an EMBL/GenBank/DDBJ whole genome shotgun (WGS) entry which is preliminary data.</text>
</comment>
<evidence type="ECO:0000256" key="6">
    <source>
        <dbReference type="ARBA" id="ARBA00023110"/>
    </source>
</evidence>
<evidence type="ECO:0000256" key="9">
    <source>
        <dbReference type="ARBA" id="ARBA00023306"/>
    </source>
</evidence>
<comment type="catalytic activity">
    <reaction evidence="1 11">
        <text>[protein]-peptidylproline (omega=180) = [protein]-peptidylproline (omega=0)</text>
        <dbReference type="Rhea" id="RHEA:16237"/>
        <dbReference type="Rhea" id="RHEA-COMP:10747"/>
        <dbReference type="Rhea" id="RHEA-COMP:10748"/>
        <dbReference type="ChEBI" id="CHEBI:83833"/>
        <dbReference type="ChEBI" id="CHEBI:83834"/>
        <dbReference type="EC" id="5.2.1.8"/>
    </reaction>
</comment>
<dbReference type="InterPro" id="IPR008880">
    <property type="entry name" value="Trigger_fac_C"/>
</dbReference>
<dbReference type="SUPFAM" id="SSF109998">
    <property type="entry name" value="Triger factor/SurA peptide-binding domain-like"/>
    <property type="match status" value="1"/>
</dbReference>
<feature type="domain" description="Trigger factor ribosome-binding bacterial" evidence="13">
    <location>
        <begin position="5"/>
        <end position="147"/>
    </location>
</feature>